<evidence type="ECO:0000256" key="11">
    <source>
        <dbReference type="ARBA" id="ARBA00022840"/>
    </source>
</evidence>
<evidence type="ECO:0000256" key="4">
    <source>
        <dbReference type="ARBA" id="ARBA00022553"/>
    </source>
</evidence>
<name>A0A9E7RV11_METWO</name>
<keyword evidence="11" id="KW-0067">ATP-binding</keyword>
<evidence type="ECO:0000313" key="20">
    <source>
        <dbReference type="Proteomes" id="UP001369247"/>
    </source>
</evidence>
<reference evidence="18 20" key="2">
    <citation type="submission" date="2023-12" db="EMBL/GenBank/DDBJ databases">
        <title>Phenotypic and Genomic Characterization of Methanothermobacter wolfeii Strain BSEL, a CO2-Capturing Archaeon with Minimal Nutrient Requirements.</title>
        <authorList>
            <person name="Ale Enriquez F."/>
            <person name="Ahring B.K."/>
        </authorList>
    </citation>
    <scope>NUCLEOTIDE SEQUENCE [LARGE SCALE GENOMIC DNA]</scope>
    <source>
        <strain evidence="18 20">BSEL-1</strain>
    </source>
</reference>
<dbReference type="InterPro" id="IPR031621">
    <property type="entry name" value="HisKA_7TM"/>
</dbReference>
<dbReference type="PROSITE" id="PS50113">
    <property type="entry name" value="PAC"/>
    <property type="match status" value="2"/>
</dbReference>
<keyword evidence="14" id="KW-0472">Membrane</keyword>
<dbReference type="Pfam" id="PF16927">
    <property type="entry name" value="HisKA_7TM"/>
    <property type="match status" value="1"/>
</dbReference>
<keyword evidence="8" id="KW-0808">Transferase</keyword>
<dbReference type="InterPro" id="IPR001610">
    <property type="entry name" value="PAC"/>
</dbReference>
<feature type="transmembrane region" description="Helical" evidence="14">
    <location>
        <begin position="92"/>
        <end position="114"/>
    </location>
</feature>
<evidence type="ECO:0000256" key="8">
    <source>
        <dbReference type="ARBA" id="ARBA00022679"/>
    </source>
</evidence>
<feature type="transmembrane region" description="Helical" evidence="14">
    <location>
        <begin position="36"/>
        <end position="55"/>
    </location>
</feature>
<dbReference type="InterPro" id="IPR003594">
    <property type="entry name" value="HATPase_dom"/>
</dbReference>
<evidence type="ECO:0000256" key="2">
    <source>
        <dbReference type="ARBA" id="ARBA00012438"/>
    </source>
</evidence>
<keyword evidence="6" id="KW-0285">Flavoprotein</keyword>
<dbReference type="PANTHER" id="PTHR43065">
    <property type="entry name" value="SENSOR HISTIDINE KINASE"/>
    <property type="match status" value="1"/>
</dbReference>
<evidence type="ECO:0000256" key="12">
    <source>
        <dbReference type="ARBA" id="ARBA00022991"/>
    </source>
</evidence>
<dbReference type="InterPro" id="IPR036890">
    <property type="entry name" value="HATPase_C_sf"/>
</dbReference>
<dbReference type="Pfam" id="PF08448">
    <property type="entry name" value="PAS_4"/>
    <property type="match status" value="1"/>
</dbReference>
<dbReference type="PROSITE" id="PS50112">
    <property type="entry name" value="PAS"/>
    <property type="match status" value="2"/>
</dbReference>
<dbReference type="EC" id="2.7.13.3" evidence="2"/>
<evidence type="ECO:0000256" key="6">
    <source>
        <dbReference type="ARBA" id="ARBA00022630"/>
    </source>
</evidence>
<accession>A0A9E7RV11</accession>
<keyword evidence="13" id="KW-0675">Receptor</keyword>
<evidence type="ECO:0000313" key="18">
    <source>
        <dbReference type="EMBL" id="MEJ8543504.1"/>
    </source>
</evidence>
<feature type="transmembrane region" description="Helical" evidence="14">
    <location>
        <begin position="61"/>
        <end position="85"/>
    </location>
</feature>
<keyword evidence="10" id="KW-0418">Kinase</keyword>
<dbReference type="Gene3D" id="3.30.450.20">
    <property type="entry name" value="PAS domain"/>
    <property type="match status" value="3"/>
</dbReference>
<evidence type="ECO:0000256" key="3">
    <source>
        <dbReference type="ARBA" id="ARBA00022543"/>
    </source>
</evidence>
<dbReference type="EMBL" id="JAXUHJ010000014">
    <property type="protein sequence ID" value="MEJ8543504.1"/>
    <property type="molecule type" value="Genomic_DNA"/>
</dbReference>
<dbReference type="GeneID" id="75106210"/>
<dbReference type="Pfam" id="PF08447">
    <property type="entry name" value="PAS_3"/>
    <property type="match status" value="1"/>
</dbReference>
<dbReference type="GO" id="GO:0009881">
    <property type="term" value="F:photoreceptor activity"/>
    <property type="evidence" value="ECO:0007669"/>
    <property type="project" value="UniProtKB-KW"/>
</dbReference>
<dbReference type="PROSITE" id="PS50109">
    <property type="entry name" value="HIS_KIN"/>
    <property type="match status" value="1"/>
</dbReference>
<evidence type="ECO:0000256" key="5">
    <source>
        <dbReference type="ARBA" id="ARBA00022606"/>
    </source>
</evidence>
<dbReference type="SUPFAM" id="SSF55785">
    <property type="entry name" value="PYP-like sensor domain (PAS domain)"/>
    <property type="match status" value="3"/>
</dbReference>
<dbReference type="InterPro" id="IPR035965">
    <property type="entry name" value="PAS-like_dom_sf"/>
</dbReference>
<dbReference type="Gene3D" id="3.30.565.10">
    <property type="entry name" value="Histidine kinase-like ATPase, C-terminal domain"/>
    <property type="match status" value="1"/>
</dbReference>
<dbReference type="SMART" id="SM00091">
    <property type="entry name" value="PAS"/>
    <property type="match status" value="3"/>
</dbReference>
<dbReference type="Pfam" id="PF13426">
    <property type="entry name" value="PAS_9"/>
    <property type="match status" value="1"/>
</dbReference>
<dbReference type="PANTHER" id="PTHR43065:SF23">
    <property type="entry name" value="SENSOR HISTIDINE KINASE PDTAS"/>
    <property type="match status" value="1"/>
</dbReference>
<dbReference type="SUPFAM" id="SSF55874">
    <property type="entry name" value="ATPase domain of HSP90 chaperone/DNA topoisomerase II/histidine kinase"/>
    <property type="match status" value="1"/>
</dbReference>
<keyword evidence="14" id="KW-0812">Transmembrane</keyword>
<keyword evidence="4" id="KW-0597">Phosphoprotein</keyword>
<dbReference type="SMART" id="SM00086">
    <property type="entry name" value="PAC"/>
    <property type="match status" value="2"/>
</dbReference>
<dbReference type="Pfam" id="PF02518">
    <property type="entry name" value="HATPase_c"/>
    <property type="match status" value="1"/>
</dbReference>
<dbReference type="InterPro" id="IPR000014">
    <property type="entry name" value="PAS"/>
</dbReference>
<feature type="transmembrane region" description="Helical" evidence="14">
    <location>
        <begin position="196"/>
        <end position="217"/>
    </location>
</feature>
<evidence type="ECO:0000256" key="13">
    <source>
        <dbReference type="ARBA" id="ARBA00023170"/>
    </source>
</evidence>
<sequence length="782" mass="88591">MSFMAPISVAGFVISLASGIYILVKNPDSRFNRLLFIFAVLISYLSLTDLGLYLAESYKMAYFWVKMGFLWPLVIPVILHAVLVFTGRMNRWAITAVYVPSFIIAAIELLTPLISGGPVMSPWGWTFMVPEDKILYDLATLWGFSVGVLAILLTAKFYADAPASRRGETLYLFMGLMIPIFSGFATDFFLPIIGYIVPSLTSFAAAIGVLIIAYGVMRFKIPILSPRTAAEDIVRTMNNFLIIADNDLNINYANPSAERITGFRSLQGMKVSDLFESDGIDWMIDSTVESMIRVHDGTRIPVVVSARYINDDRGQNVGIIFTGSDISQIKEMEEKLRRREDRLTLLTEHMADGLGEFDSEFRFRYLSPSIEKVTGYGYEHLMGLSALEFLEYVHPDDRERIRELIIRKNEGHKVTFRLRRPDGSYRWLEYVDRPIYHDGDIMGYVFGLRDVHEHKIAEEALMLSREKFRELFRNMNSAIVALEPGEFRVTAMNPAAERMMGAVCEDIKGDPVAEALPGIGGSVLMDALRKVRETGEPLHCQEVEYRGMWFEVQVYRISTGDIVMICDDITIRKQYEDELIGTIHEKEALLREVHHRVKNNFQIISSLINLQAANTADQTALRDLQRRIHSMALVHELLYESEDISSIDIRTYIERLVSSIMDGYRSEDIGYRTEIARLNVPIETAIPLGLIINELITNSLKHAFRGRGEILIKLEGDDKYTLTVADNGAGLPENFIIEESDSLGLQLVRGLVDQLDGDLEVSVGDGTEFRIKFSVSHYRPRI</sequence>
<evidence type="ECO:0000259" key="15">
    <source>
        <dbReference type="PROSITE" id="PS50109"/>
    </source>
</evidence>
<reference evidence="19" key="1">
    <citation type="submission" date="2022-09" db="EMBL/GenBank/DDBJ databases">
        <title>Characterization of three MwoI isoschizomers from sequenced genome and metagenomes.</title>
        <authorList>
            <person name="Fomenkov A."/>
            <person name="Xu S.Y."/>
            <person name="Roberts R.J."/>
        </authorList>
    </citation>
    <scope>NUCLEOTIDE SEQUENCE</scope>
    <source>
        <strain evidence="19">DSM 2970</strain>
    </source>
</reference>
<dbReference type="AlphaFoldDB" id="A0A9E7RV11"/>
<proteinExistence type="predicted"/>
<dbReference type="SMART" id="SM00911">
    <property type="entry name" value="HWE_HK"/>
    <property type="match status" value="1"/>
</dbReference>
<keyword evidence="3" id="KW-0600">Photoreceptor protein</keyword>
<evidence type="ECO:0000259" key="17">
    <source>
        <dbReference type="PROSITE" id="PS50113"/>
    </source>
</evidence>
<feature type="domain" description="Histidine kinase" evidence="15">
    <location>
        <begin position="592"/>
        <end position="777"/>
    </location>
</feature>
<dbReference type="NCBIfam" id="TIGR00229">
    <property type="entry name" value="sensory_box"/>
    <property type="match status" value="3"/>
</dbReference>
<feature type="transmembrane region" description="Helical" evidence="14">
    <location>
        <begin position="134"/>
        <end position="158"/>
    </location>
</feature>
<dbReference type="Proteomes" id="UP001369247">
    <property type="component" value="Unassembled WGS sequence"/>
</dbReference>
<feature type="transmembrane region" description="Helical" evidence="14">
    <location>
        <begin position="6"/>
        <end position="24"/>
    </location>
</feature>
<dbReference type="InterPro" id="IPR013656">
    <property type="entry name" value="PAS_4"/>
</dbReference>
<dbReference type="Proteomes" id="UP001065373">
    <property type="component" value="Chromosome"/>
</dbReference>
<dbReference type="GO" id="GO:0005524">
    <property type="term" value="F:ATP binding"/>
    <property type="evidence" value="ECO:0007669"/>
    <property type="project" value="UniProtKB-KW"/>
</dbReference>
<protein>
    <recommendedName>
        <fullName evidence="2">histidine kinase</fullName>
        <ecNumber evidence="2">2.7.13.3</ecNumber>
    </recommendedName>
</protein>
<keyword evidence="14" id="KW-1133">Transmembrane helix</keyword>
<keyword evidence="9" id="KW-0547">Nucleotide-binding</keyword>
<comment type="catalytic activity">
    <reaction evidence="1">
        <text>ATP + protein L-histidine = ADP + protein N-phospho-L-histidine.</text>
        <dbReference type="EC" id="2.7.13.3"/>
    </reaction>
</comment>
<keyword evidence="7" id="KW-0288">FMN</keyword>
<dbReference type="InterPro" id="IPR000700">
    <property type="entry name" value="PAS-assoc_C"/>
</dbReference>
<feature type="domain" description="PAC" evidence="17">
    <location>
        <begin position="412"/>
        <end position="463"/>
    </location>
</feature>
<keyword evidence="12" id="KW-0157">Chromophore</keyword>
<organism evidence="19">
    <name type="scientific">Methanothermobacter wolfeii</name>
    <name type="common">Methanobacterium wolfei</name>
    <dbReference type="NCBI Taxonomy" id="145261"/>
    <lineage>
        <taxon>Archaea</taxon>
        <taxon>Methanobacteriati</taxon>
        <taxon>Methanobacteriota</taxon>
        <taxon>Methanomada group</taxon>
        <taxon>Methanobacteria</taxon>
        <taxon>Methanobacteriales</taxon>
        <taxon>Methanobacteriaceae</taxon>
        <taxon>Methanothermobacter</taxon>
    </lineage>
</organism>
<evidence type="ECO:0000256" key="7">
    <source>
        <dbReference type="ARBA" id="ARBA00022643"/>
    </source>
</evidence>
<evidence type="ECO:0000313" key="19">
    <source>
        <dbReference type="EMBL" id="UXH32296.1"/>
    </source>
</evidence>
<dbReference type="GO" id="GO:0004673">
    <property type="term" value="F:protein histidine kinase activity"/>
    <property type="evidence" value="ECO:0007669"/>
    <property type="project" value="UniProtKB-EC"/>
</dbReference>
<evidence type="ECO:0000256" key="1">
    <source>
        <dbReference type="ARBA" id="ARBA00000085"/>
    </source>
</evidence>
<feature type="domain" description="PAC" evidence="17">
    <location>
        <begin position="286"/>
        <end position="338"/>
    </location>
</feature>
<feature type="domain" description="PAS" evidence="16">
    <location>
        <begin position="339"/>
        <end position="412"/>
    </location>
</feature>
<dbReference type="RefSeq" id="WP_261599763.1">
    <property type="nucleotide sequence ID" value="NZ_CP104550.1"/>
</dbReference>
<evidence type="ECO:0000259" key="16">
    <source>
        <dbReference type="PROSITE" id="PS50112"/>
    </source>
</evidence>
<feature type="domain" description="PAS" evidence="16">
    <location>
        <begin position="226"/>
        <end position="263"/>
    </location>
</feature>
<evidence type="ECO:0000256" key="9">
    <source>
        <dbReference type="ARBA" id="ARBA00022741"/>
    </source>
</evidence>
<gene>
    <name evidence="19" type="ORF">N5910_03120</name>
    <name evidence="18" type="ORF">U2150_08385</name>
</gene>
<dbReference type="InterPro" id="IPR013655">
    <property type="entry name" value="PAS_fold_3"/>
</dbReference>
<dbReference type="InterPro" id="IPR011102">
    <property type="entry name" value="Sig_transdc_His_kinase_HWE"/>
</dbReference>
<dbReference type="InterPro" id="IPR005467">
    <property type="entry name" value="His_kinase_dom"/>
</dbReference>
<dbReference type="Pfam" id="PF07568">
    <property type="entry name" value="HisKA_2"/>
    <property type="match status" value="1"/>
</dbReference>
<keyword evidence="5" id="KW-0716">Sensory transduction</keyword>
<feature type="transmembrane region" description="Helical" evidence="14">
    <location>
        <begin position="170"/>
        <end position="190"/>
    </location>
</feature>
<evidence type="ECO:0000256" key="14">
    <source>
        <dbReference type="SAM" id="Phobius"/>
    </source>
</evidence>
<keyword evidence="20" id="KW-1185">Reference proteome</keyword>
<dbReference type="SMART" id="SM00387">
    <property type="entry name" value="HATPase_c"/>
    <property type="match status" value="1"/>
</dbReference>
<dbReference type="CDD" id="cd00130">
    <property type="entry name" value="PAS"/>
    <property type="match status" value="2"/>
</dbReference>
<dbReference type="EMBL" id="CP104550">
    <property type="protein sequence ID" value="UXH32296.1"/>
    <property type="molecule type" value="Genomic_DNA"/>
</dbReference>
<dbReference type="InterPro" id="IPR011495">
    <property type="entry name" value="Sig_transdc_His_kin_sub2_dim/P"/>
</dbReference>
<evidence type="ECO:0000256" key="10">
    <source>
        <dbReference type="ARBA" id="ARBA00022777"/>
    </source>
</evidence>